<dbReference type="Gene3D" id="3.40.830.10">
    <property type="entry name" value="LigB-like"/>
    <property type="match status" value="1"/>
</dbReference>
<evidence type="ECO:0000313" key="7">
    <source>
        <dbReference type="EMBL" id="MBP1937676.1"/>
    </source>
</evidence>
<dbReference type="PANTHER" id="PTHR30096">
    <property type="entry name" value="4,5-DOPA DIOXYGENASE EXTRADIOL-LIKE PROTEIN"/>
    <property type="match status" value="1"/>
</dbReference>
<dbReference type="PIRSF" id="PIRSF006157">
    <property type="entry name" value="Doxgns_DODA"/>
    <property type="match status" value="1"/>
</dbReference>
<evidence type="ECO:0000259" key="6">
    <source>
        <dbReference type="Pfam" id="PF02900"/>
    </source>
</evidence>
<keyword evidence="5 7" id="KW-0560">Oxidoreductase</keyword>
<sequence length="266" mass="30186">MTLPALFIAHGSPALALEDNDYTQFLTHLGRKIKTPRAIVIFSAHWDQPVQHITDDKLHETLHDFYGFPEPLYNIEYPVRGDSEVVTQVEQLFKKSNLPYQKVQGRGLDHGAWVILRTMYPDANIPVVELSIDSRRSPKEQYDIGAMLSSLREQDVLIIGSGGLVHNLRMVRHMEGPQDFAAQFDDWIGEQLAEWNTNHLFGYEKKAPNARLAVPAYGTEHIAPFFYAMGAADNGRKAKKLFQMYQMGSISLNVWSFGNSEELIVL</sequence>
<dbReference type="EMBL" id="JAGGKP010000006">
    <property type="protein sequence ID" value="MBP1937676.1"/>
    <property type="molecule type" value="Genomic_DNA"/>
</dbReference>
<comment type="similarity">
    <text evidence="2">Belongs to the DODA-type extradiol aromatic ring-opening dioxygenase family.</text>
</comment>
<evidence type="ECO:0000313" key="8">
    <source>
        <dbReference type="Proteomes" id="UP001519273"/>
    </source>
</evidence>
<keyword evidence="7" id="KW-0223">Dioxygenase</keyword>
<dbReference type="RefSeq" id="WP_209850707.1">
    <property type="nucleotide sequence ID" value="NZ_CBCRVE010000007.1"/>
</dbReference>
<accession>A0ABS4H5B5</accession>
<protein>
    <submittedName>
        <fullName evidence="7">4,5-DOPA dioxygenase extradiol</fullName>
        <ecNumber evidence="7">1.13.11.-</ecNumber>
    </submittedName>
</protein>
<evidence type="ECO:0000256" key="4">
    <source>
        <dbReference type="ARBA" id="ARBA00022833"/>
    </source>
</evidence>
<comment type="caution">
    <text evidence="7">The sequence shown here is derived from an EMBL/GenBank/DDBJ whole genome shotgun (WGS) entry which is preliminary data.</text>
</comment>
<keyword evidence="8" id="KW-1185">Reference proteome</keyword>
<proteinExistence type="inferred from homology"/>
<dbReference type="PANTHER" id="PTHR30096:SF0">
    <property type="entry name" value="4,5-DOPA DIOXYGENASE EXTRADIOL-LIKE PROTEIN"/>
    <property type="match status" value="1"/>
</dbReference>
<reference evidence="7 8" key="1">
    <citation type="submission" date="2021-03" db="EMBL/GenBank/DDBJ databases">
        <title>Genomic Encyclopedia of Type Strains, Phase IV (KMG-IV): sequencing the most valuable type-strain genomes for metagenomic binning, comparative biology and taxonomic classification.</title>
        <authorList>
            <person name="Goeker M."/>
        </authorList>
    </citation>
    <scope>NUCLEOTIDE SEQUENCE [LARGE SCALE GENOMIC DNA]</scope>
    <source>
        <strain evidence="7 8">DSM 23491</strain>
    </source>
</reference>
<dbReference type="Pfam" id="PF02900">
    <property type="entry name" value="LigB"/>
    <property type="match status" value="1"/>
</dbReference>
<dbReference type="Proteomes" id="UP001519273">
    <property type="component" value="Unassembled WGS sequence"/>
</dbReference>
<dbReference type="EC" id="1.13.11.-" evidence="7"/>
<feature type="domain" description="Extradiol ring-cleavage dioxygenase class III enzyme subunit B" evidence="6">
    <location>
        <begin position="5"/>
        <end position="252"/>
    </location>
</feature>
<evidence type="ECO:0000256" key="1">
    <source>
        <dbReference type="ARBA" id="ARBA00001947"/>
    </source>
</evidence>
<comment type="cofactor">
    <cofactor evidence="1">
        <name>Zn(2+)</name>
        <dbReference type="ChEBI" id="CHEBI:29105"/>
    </cofactor>
</comment>
<name>A0ABS4H5B5_9BACL</name>
<gene>
    <name evidence="7" type="ORF">J2Z20_002589</name>
</gene>
<evidence type="ECO:0000256" key="2">
    <source>
        <dbReference type="ARBA" id="ARBA00007581"/>
    </source>
</evidence>
<dbReference type="CDD" id="cd07363">
    <property type="entry name" value="45_DOPA_Dioxygenase"/>
    <property type="match status" value="1"/>
</dbReference>
<dbReference type="InterPro" id="IPR014436">
    <property type="entry name" value="Extradiol_dOase_DODA"/>
</dbReference>
<keyword evidence="3" id="KW-0479">Metal-binding</keyword>
<dbReference type="SUPFAM" id="SSF53213">
    <property type="entry name" value="LigB-like"/>
    <property type="match status" value="1"/>
</dbReference>
<dbReference type="InterPro" id="IPR004183">
    <property type="entry name" value="Xdiol_dOase_suB"/>
</dbReference>
<keyword evidence="4" id="KW-0862">Zinc</keyword>
<evidence type="ECO:0000256" key="3">
    <source>
        <dbReference type="ARBA" id="ARBA00022723"/>
    </source>
</evidence>
<organism evidence="7 8">
    <name type="scientific">Paenibacillus sediminis</name>
    <dbReference type="NCBI Taxonomy" id="664909"/>
    <lineage>
        <taxon>Bacteria</taxon>
        <taxon>Bacillati</taxon>
        <taxon>Bacillota</taxon>
        <taxon>Bacilli</taxon>
        <taxon>Bacillales</taxon>
        <taxon>Paenibacillaceae</taxon>
        <taxon>Paenibacillus</taxon>
    </lineage>
</organism>
<evidence type="ECO:0000256" key="5">
    <source>
        <dbReference type="ARBA" id="ARBA00023002"/>
    </source>
</evidence>
<dbReference type="GO" id="GO:0051213">
    <property type="term" value="F:dioxygenase activity"/>
    <property type="evidence" value="ECO:0007669"/>
    <property type="project" value="UniProtKB-KW"/>
</dbReference>